<dbReference type="EMBL" id="ML993589">
    <property type="protein sequence ID" value="KAF2168700.1"/>
    <property type="molecule type" value="Genomic_DNA"/>
</dbReference>
<feature type="domain" description="Inosine/uridine-preferring nucleoside hydrolase" evidence="2">
    <location>
        <begin position="13"/>
        <end position="202"/>
    </location>
</feature>
<protein>
    <recommendedName>
        <fullName evidence="2">Inosine/uridine-preferring nucleoside hydrolase domain-containing protein</fullName>
    </recommendedName>
</protein>
<evidence type="ECO:0000313" key="3">
    <source>
        <dbReference type="EMBL" id="KAF2168700.1"/>
    </source>
</evidence>
<dbReference type="GeneID" id="54569654"/>
<dbReference type="Proteomes" id="UP000799537">
    <property type="component" value="Unassembled WGS sequence"/>
</dbReference>
<dbReference type="SUPFAM" id="SSF53590">
    <property type="entry name" value="Nucleoside hydrolase"/>
    <property type="match status" value="1"/>
</dbReference>
<dbReference type="OrthoDB" id="187522at2759"/>
<reference evidence="3" key="1">
    <citation type="journal article" date="2020" name="Stud. Mycol.">
        <title>101 Dothideomycetes genomes: a test case for predicting lifestyles and emergence of pathogens.</title>
        <authorList>
            <person name="Haridas S."/>
            <person name="Albert R."/>
            <person name="Binder M."/>
            <person name="Bloem J."/>
            <person name="Labutti K."/>
            <person name="Salamov A."/>
            <person name="Andreopoulos B."/>
            <person name="Baker S."/>
            <person name="Barry K."/>
            <person name="Bills G."/>
            <person name="Bluhm B."/>
            <person name="Cannon C."/>
            <person name="Castanera R."/>
            <person name="Culley D."/>
            <person name="Daum C."/>
            <person name="Ezra D."/>
            <person name="Gonzalez J."/>
            <person name="Henrissat B."/>
            <person name="Kuo A."/>
            <person name="Liang C."/>
            <person name="Lipzen A."/>
            <person name="Lutzoni F."/>
            <person name="Magnuson J."/>
            <person name="Mondo S."/>
            <person name="Nolan M."/>
            <person name="Ohm R."/>
            <person name="Pangilinan J."/>
            <person name="Park H.-J."/>
            <person name="Ramirez L."/>
            <person name="Alfaro M."/>
            <person name="Sun H."/>
            <person name="Tritt A."/>
            <person name="Yoshinaga Y."/>
            <person name="Zwiers L.-H."/>
            <person name="Turgeon B."/>
            <person name="Goodwin S."/>
            <person name="Spatafora J."/>
            <person name="Crous P."/>
            <person name="Grigoriev I."/>
        </authorList>
    </citation>
    <scope>NUCLEOTIDE SEQUENCE</scope>
    <source>
        <strain evidence="3">ATCC 36951</strain>
    </source>
</reference>
<keyword evidence="4" id="KW-1185">Reference proteome</keyword>
<dbReference type="Pfam" id="PF01156">
    <property type="entry name" value="IU_nuc_hydro"/>
    <property type="match status" value="1"/>
</dbReference>
<dbReference type="PANTHER" id="PTHR43264:SF1">
    <property type="entry name" value="INOSINE_URIDINE-PREFERRING NUCLEOSIDE HYDROLASE DOMAIN-CONTAINING PROTEIN"/>
    <property type="match status" value="1"/>
</dbReference>
<gene>
    <name evidence="3" type="ORF">M409DRAFT_65135</name>
</gene>
<name>A0A6A6CRD7_ZASCE</name>
<evidence type="ECO:0000256" key="1">
    <source>
        <dbReference type="ARBA" id="ARBA00009176"/>
    </source>
</evidence>
<organism evidence="3 4">
    <name type="scientific">Zasmidium cellare ATCC 36951</name>
    <dbReference type="NCBI Taxonomy" id="1080233"/>
    <lineage>
        <taxon>Eukaryota</taxon>
        <taxon>Fungi</taxon>
        <taxon>Dikarya</taxon>
        <taxon>Ascomycota</taxon>
        <taxon>Pezizomycotina</taxon>
        <taxon>Dothideomycetes</taxon>
        <taxon>Dothideomycetidae</taxon>
        <taxon>Mycosphaerellales</taxon>
        <taxon>Mycosphaerellaceae</taxon>
        <taxon>Zasmidium</taxon>
    </lineage>
</organism>
<proteinExistence type="inferred from homology"/>
<evidence type="ECO:0000259" key="2">
    <source>
        <dbReference type="Pfam" id="PF01156"/>
    </source>
</evidence>
<dbReference type="Gene3D" id="3.90.245.10">
    <property type="entry name" value="Ribonucleoside hydrolase-like"/>
    <property type="match status" value="1"/>
</dbReference>
<dbReference type="PANTHER" id="PTHR43264">
    <property type="match status" value="1"/>
</dbReference>
<dbReference type="InterPro" id="IPR036452">
    <property type="entry name" value="Ribo_hydro-like"/>
</dbReference>
<accession>A0A6A6CRD7</accession>
<dbReference type="RefSeq" id="XP_033669589.1">
    <property type="nucleotide sequence ID" value="XM_033816382.1"/>
</dbReference>
<comment type="similarity">
    <text evidence="1">Belongs to the IUNH family.</text>
</comment>
<sequence>MTAFMGLARRQPIIIDTDLFGDVDDASALAVANVLHNCGLADLRGVAINTHSKYGAPAASAICSYFGNSHVAISAIRPLTNETFFDDWQYLRGEYASKVAYNWPGAVKDAFQTNTPVSMYRSILAAADSHSLHIISIGFLTNLADVLRSTADSISPLSGTQLLEAKVSELIVMGGQYPSGWEYNFGGGDPESTAYVLANWPRSVSITFSGNELGGNIYSGREVLERAPADSPVLAAYEWYVTRGSVTRETWDPVTTLYGIVGMRGFQKLGVAPLLRYGNRFGYNKIVSSNGSNAWINDTSVRNQHWLELGYGVQNTTMADLINNFLVHPPSVRICLV</sequence>
<dbReference type="InterPro" id="IPR001910">
    <property type="entry name" value="Inosine/uridine_hydrolase_dom"/>
</dbReference>
<dbReference type="GO" id="GO:0016799">
    <property type="term" value="F:hydrolase activity, hydrolyzing N-glycosyl compounds"/>
    <property type="evidence" value="ECO:0007669"/>
    <property type="project" value="InterPro"/>
</dbReference>
<dbReference type="AlphaFoldDB" id="A0A6A6CRD7"/>
<evidence type="ECO:0000313" key="4">
    <source>
        <dbReference type="Proteomes" id="UP000799537"/>
    </source>
</evidence>